<reference evidence="3" key="2">
    <citation type="journal article" date="2021" name="PeerJ">
        <title>Extensive microbial diversity within the chicken gut microbiome revealed by metagenomics and culture.</title>
        <authorList>
            <person name="Gilroy R."/>
            <person name="Ravi A."/>
            <person name="Getino M."/>
            <person name="Pursley I."/>
            <person name="Horton D.L."/>
            <person name="Alikhan N.F."/>
            <person name="Baker D."/>
            <person name="Gharbi K."/>
            <person name="Hall N."/>
            <person name="Watson M."/>
            <person name="Adriaenssens E.M."/>
            <person name="Foster-Nyarko E."/>
            <person name="Jarju S."/>
            <person name="Secka A."/>
            <person name="Antonio M."/>
            <person name="Oren A."/>
            <person name="Chaudhuri R.R."/>
            <person name="La Ragione R."/>
            <person name="Hildebrand F."/>
            <person name="Pallen M.J."/>
        </authorList>
    </citation>
    <scope>NUCLEOTIDE SEQUENCE</scope>
    <source>
        <strain evidence="3">ChiGjej1B1-1684</strain>
    </source>
</reference>
<name>A0A9D1S8G8_9FIRM</name>
<keyword evidence="1" id="KW-0175">Coiled coil</keyword>
<organism evidence="3 4">
    <name type="scientific">Candidatus Limousia pullorum</name>
    <dbReference type="NCBI Taxonomy" id="2840860"/>
    <lineage>
        <taxon>Bacteria</taxon>
        <taxon>Bacillati</taxon>
        <taxon>Bacillota</taxon>
        <taxon>Clostridia</taxon>
        <taxon>Eubacteriales</taxon>
        <taxon>Oscillospiraceae</taxon>
        <taxon>Oscillospiraceae incertae sedis</taxon>
        <taxon>Candidatus Limousia</taxon>
    </lineage>
</organism>
<evidence type="ECO:0000313" key="3">
    <source>
        <dbReference type="EMBL" id="HIU50318.1"/>
    </source>
</evidence>
<feature type="compositionally biased region" description="Acidic residues" evidence="2">
    <location>
        <begin position="393"/>
        <end position="419"/>
    </location>
</feature>
<dbReference type="AlphaFoldDB" id="A0A9D1S8G8"/>
<feature type="coiled-coil region" evidence="1">
    <location>
        <begin position="158"/>
        <end position="206"/>
    </location>
</feature>
<protein>
    <submittedName>
        <fullName evidence="3">Uncharacterized protein</fullName>
    </submittedName>
</protein>
<evidence type="ECO:0000256" key="1">
    <source>
        <dbReference type="SAM" id="Coils"/>
    </source>
</evidence>
<dbReference type="Proteomes" id="UP000824118">
    <property type="component" value="Unassembled WGS sequence"/>
</dbReference>
<evidence type="ECO:0000313" key="4">
    <source>
        <dbReference type="Proteomes" id="UP000824118"/>
    </source>
</evidence>
<dbReference type="EMBL" id="DVNG01000068">
    <property type="protein sequence ID" value="HIU50318.1"/>
    <property type="molecule type" value="Genomic_DNA"/>
</dbReference>
<proteinExistence type="predicted"/>
<evidence type="ECO:0000256" key="2">
    <source>
        <dbReference type="SAM" id="MobiDB-lite"/>
    </source>
</evidence>
<reference evidence="3" key="1">
    <citation type="submission" date="2020-10" db="EMBL/GenBank/DDBJ databases">
        <authorList>
            <person name="Gilroy R."/>
        </authorList>
    </citation>
    <scope>NUCLEOTIDE SEQUENCE</scope>
    <source>
        <strain evidence="3">ChiGjej1B1-1684</strain>
    </source>
</reference>
<accession>A0A9D1S8G8</accession>
<feature type="region of interest" description="Disordered" evidence="2">
    <location>
        <begin position="387"/>
        <end position="419"/>
    </location>
</feature>
<sequence length="419" mass="49096">MATKGFQKFTNKIFGGKSESPQSEMRKEQVVVANNRKSAANMISKLKCINLYDKKNQIPQEVIAEEEFQKVINWAIKELSEPTVFTRDISSLDEKIEFAIDAFSKAIREGWVTTARWAATALNQGLSNLRQEISGIDVPNADALYEKRLNFAIEMENIVKASQDYDTAEIALKKQQERYQNKNNQVQKLKEELNDFRNTIEGAQLEEEIRQNAHKPGSLSKEARDLRQKYEEYHKLFGSMQEIYLEIMTKTSVLNDCDRKIETIRNHLVELPTVNDPMLNARIERANNMYLKNLQKTLDDIEISRRTYDQYLSKLTQISNHKVFQDEAAKVIATMQKIENEERERLDRSIRNAQLIKAKLQRNAEKQKELAGLKEEINNLHLENEKLYQENTLQEDDYETDYEDEEEYNENIEYEYEPE</sequence>
<gene>
    <name evidence="3" type="ORF">IAD22_04830</name>
</gene>
<comment type="caution">
    <text evidence="3">The sequence shown here is derived from an EMBL/GenBank/DDBJ whole genome shotgun (WGS) entry which is preliminary data.</text>
</comment>